<dbReference type="AlphaFoldDB" id="A0A0A9HJU5"/>
<sequence>MQQVWGTLPKWRWRRRRWRGI</sequence>
<organism evidence="1">
    <name type="scientific">Arundo donax</name>
    <name type="common">Giant reed</name>
    <name type="synonym">Donax arundinaceus</name>
    <dbReference type="NCBI Taxonomy" id="35708"/>
    <lineage>
        <taxon>Eukaryota</taxon>
        <taxon>Viridiplantae</taxon>
        <taxon>Streptophyta</taxon>
        <taxon>Embryophyta</taxon>
        <taxon>Tracheophyta</taxon>
        <taxon>Spermatophyta</taxon>
        <taxon>Magnoliopsida</taxon>
        <taxon>Liliopsida</taxon>
        <taxon>Poales</taxon>
        <taxon>Poaceae</taxon>
        <taxon>PACMAD clade</taxon>
        <taxon>Arundinoideae</taxon>
        <taxon>Arundineae</taxon>
        <taxon>Arundo</taxon>
    </lineage>
</organism>
<proteinExistence type="predicted"/>
<reference evidence="1" key="2">
    <citation type="journal article" date="2015" name="Data Brief">
        <title>Shoot transcriptome of the giant reed, Arundo donax.</title>
        <authorList>
            <person name="Barrero R.A."/>
            <person name="Guerrero F.D."/>
            <person name="Moolhuijzen P."/>
            <person name="Goolsby J.A."/>
            <person name="Tidwell J."/>
            <person name="Bellgard S.E."/>
            <person name="Bellgard M.I."/>
        </authorList>
    </citation>
    <scope>NUCLEOTIDE SEQUENCE</scope>
    <source>
        <tissue evidence="1">Shoot tissue taken approximately 20 cm above the soil surface</tissue>
    </source>
</reference>
<name>A0A0A9HJU5_ARUDO</name>
<protein>
    <submittedName>
        <fullName evidence="1">TAF15b</fullName>
    </submittedName>
</protein>
<evidence type="ECO:0000313" key="1">
    <source>
        <dbReference type="EMBL" id="JAE35096.1"/>
    </source>
</evidence>
<dbReference type="EMBL" id="GBRH01162800">
    <property type="protein sequence ID" value="JAE35096.1"/>
    <property type="molecule type" value="Transcribed_RNA"/>
</dbReference>
<accession>A0A0A9HJU5</accession>
<reference evidence="1" key="1">
    <citation type="submission" date="2014-09" db="EMBL/GenBank/DDBJ databases">
        <authorList>
            <person name="Magalhaes I.L.F."/>
            <person name="Oliveira U."/>
            <person name="Santos F.R."/>
            <person name="Vidigal T.H.D.A."/>
            <person name="Brescovit A.D."/>
            <person name="Santos A.J."/>
        </authorList>
    </citation>
    <scope>NUCLEOTIDE SEQUENCE</scope>
    <source>
        <tissue evidence="1">Shoot tissue taken approximately 20 cm above the soil surface</tissue>
    </source>
</reference>